<comment type="caution">
    <text evidence="1">The sequence shown here is derived from an EMBL/GenBank/DDBJ whole genome shotgun (WGS) entry which is preliminary data.</text>
</comment>
<evidence type="ECO:0000313" key="2">
    <source>
        <dbReference type="Proteomes" id="UP000324222"/>
    </source>
</evidence>
<dbReference type="AlphaFoldDB" id="A0A5B7I0S4"/>
<organism evidence="1 2">
    <name type="scientific">Portunus trituberculatus</name>
    <name type="common">Swimming crab</name>
    <name type="synonym">Neptunus trituberculatus</name>
    <dbReference type="NCBI Taxonomy" id="210409"/>
    <lineage>
        <taxon>Eukaryota</taxon>
        <taxon>Metazoa</taxon>
        <taxon>Ecdysozoa</taxon>
        <taxon>Arthropoda</taxon>
        <taxon>Crustacea</taxon>
        <taxon>Multicrustacea</taxon>
        <taxon>Malacostraca</taxon>
        <taxon>Eumalacostraca</taxon>
        <taxon>Eucarida</taxon>
        <taxon>Decapoda</taxon>
        <taxon>Pleocyemata</taxon>
        <taxon>Brachyura</taxon>
        <taxon>Eubrachyura</taxon>
        <taxon>Portunoidea</taxon>
        <taxon>Portunidae</taxon>
        <taxon>Portuninae</taxon>
        <taxon>Portunus</taxon>
    </lineage>
</organism>
<sequence length="80" mass="8650">MAHDLVLVLNDLPVTPFEAICGDDTQHTPPPPAPPPPLCLYFHLCLIYLGGCVVVLPPARLSPTPAHPLLPPQITRGEVW</sequence>
<name>A0A5B7I0S4_PORTR</name>
<keyword evidence="2" id="KW-1185">Reference proteome</keyword>
<evidence type="ECO:0000313" key="1">
    <source>
        <dbReference type="EMBL" id="MPC74334.1"/>
    </source>
</evidence>
<dbReference type="Proteomes" id="UP000324222">
    <property type="component" value="Unassembled WGS sequence"/>
</dbReference>
<accession>A0A5B7I0S4</accession>
<proteinExistence type="predicted"/>
<protein>
    <submittedName>
        <fullName evidence="1">Uncharacterized protein</fullName>
    </submittedName>
</protein>
<reference evidence="1 2" key="1">
    <citation type="submission" date="2019-05" db="EMBL/GenBank/DDBJ databases">
        <title>Another draft genome of Portunus trituberculatus and its Hox gene families provides insights of decapod evolution.</title>
        <authorList>
            <person name="Jeong J.-H."/>
            <person name="Song I."/>
            <person name="Kim S."/>
            <person name="Choi T."/>
            <person name="Kim D."/>
            <person name="Ryu S."/>
            <person name="Kim W."/>
        </authorList>
    </citation>
    <scope>NUCLEOTIDE SEQUENCE [LARGE SCALE GENOMIC DNA]</scope>
    <source>
        <tissue evidence="1">Muscle</tissue>
    </source>
</reference>
<dbReference type="EMBL" id="VSRR010038724">
    <property type="protein sequence ID" value="MPC74334.1"/>
    <property type="molecule type" value="Genomic_DNA"/>
</dbReference>
<gene>
    <name evidence="1" type="ORF">E2C01_068691</name>
</gene>